<dbReference type="eggNOG" id="ENOG502TJF2">
    <property type="taxonomic scope" value="Eukaryota"/>
</dbReference>
<sequence>MEIPNATDSLITFATLSNPQLLVHIFAIIFPASFFAFDIILLLSAISSRKDASIPVAYIVIMCLRGLVSNFILTMQYCVFLLTTSKGYEGMFQKIDIFKKFNSDFLALVGKETTLFGTFSYLTALVLNVLMSLNRLAVVLKPFNEWFSHSLVFFYYSVIGIILFVSLAIPYFSSCYVMFIVNKQAFVSGCAPARHPITTFQNTYTIVLPVTCMIVNLGIILHLRFVRNNSYKILWHTLRGSMFSTVSNRSNNILDVISRNVSQTSTFSKMRARRDVVMIRQTISIAVYLSIYEFGAFIIKVFPGLYIGLSQTGKEAYFYARMESVPLMNFCIT</sequence>
<feature type="transmembrane region" description="Helical" evidence="1">
    <location>
        <begin position="206"/>
        <end position="226"/>
    </location>
</feature>
<dbReference type="InterPro" id="IPR005047">
    <property type="entry name" value="7TM_GPCR_serpentine_rcpt_Srxa"/>
</dbReference>
<accession>E3MJE3</accession>
<dbReference type="HOGENOM" id="CLU_069454_0_0_1"/>
<feature type="transmembrane region" description="Helical" evidence="1">
    <location>
        <begin position="21"/>
        <end position="44"/>
    </location>
</feature>
<dbReference type="OMA" id="GCAPARH"/>
<proteinExistence type="predicted"/>
<dbReference type="PANTHER" id="PTHR23018">
    <property type="entry name" value="SERPENTINE RECEPTOR, CLASS XA-RELATED"/>
    <property type="match status" value="1"/>
</dbReference>
<dbReference type="OrthoDB" id="5819438at2759"/>
<evidence type="ECO:0000313" key="2">
    <source>
        <dbReference type="EMBL" id="EFP03712.1"/>
    </source>
</evidence>
<keyword evidence="1" id="KW-0812">Transmembrane</keyword>
<keyword evidence="1" id="KW-0472">Membrane</keyword>
<dbReference type="Pfam" id="PF03383">
    <property type="entry name" value="Serpentine_r_xa"/>
    <property type="match status" value="1"/>
</dbReference>
<dbReference type="AlphaFoldDB" id="E3MJE3"/>
<dbReference type="EMBL" id="DS268450">
    <property type="protein sequence ID" value="EFP03712.1"/>
    <property type="molecule type" value="Genomic_DNA"/>
</dbReference>
<protein>
    <submittedName>
        <fullName evidence="2">Uncharacterized protein</fullName>
    </submittedName>
</protein>
<feature type="transmembrane region" description="Helical" evidence="1">
    <location>
        <begin position="56"/>
        <end position="82"/>
    </location>
</feature>
<dbReference type="Proteomes" id="UP000008281">
    <property type="component" value="Unassembled WGS sequence"/>
</dbReference>
<keyword evidence="3" id="KW-1185">Reference proteome</keyword>
<keyword evidence="1" id="KW-1133">Transmembrane helix</keyword>
<organism evidence="3">
    <name type="scientific">Caenorhabditis remanei</name>
    <name type="common">Caenorhabditis vulgaris</name>
    <dbReference type="NCBI Taxonomy" id="31234"/>
    <lineage>
        <taxon>Eukaryota</taxon>
        <taxon>Metazoa</taxon>
        <taxon>Ecdysozoa</taxon>
        <taxon>Nematoda</taxon>
        <taxon>Chromadorea</taxon>
        <taxon>Rhabditida</taxon>
        <taxon>Rhabditina</taxon>
        <taxon>Rhabditomorpha</taxon>
        <taxon>Rhabditoidea</taxon>
        <taxon>Rhabditidae</taxon>
        <taxon>Peloderinae</taxon>
        <taxon>Caenorhabditis</taxon>
    </lineage>
</organism>
<reference evidence="2" key="1">
    <citation type="submission" date="2007-07" db="EMBL/GenBank/DDBJ databases">
        <title>PCAP assembly of the Caenorhabditis remanei genome.</title>
        <authorList>
            <consortium name="The Caenorhabditis remanei Sequencing Consortium"/>
            <person name="Wilson R.K."/>
        </authorList>
    </citation>
    <scope>NUCLEOTIDE SEQUENCE [LARGE SCALE GENOMIC DNA]</scope>
    <source>
        <strain evidence="2">PB4641</strain>
    </source>
</reference>
<feature type="transmembrane region" description="Helical" evidence="1">
    <location>
        <begin position="277"/>
        <end position="299"/>
    </location>
</feature>
<dbReference type="PANTHER" id="PTHR23018:SF10">
    <property type="entry name" value="G_PROTEIN_RECEP_F1_2 DOMAIN-CONTAINING PROTEIN-RELATED"/>
    <property type="match status" value="1"/>
</dbReference>
<evidence type="ECO:0000256" key="1">
    <source>
        <dbReference type="SAM" id="Phobius"/>
    </source>
</evidence>
<feature type="transmembrane region" description="Helical" evidence="1">
    <location>
        <begin position="119"/>
        <end position="140"/>
    </location>
</feature>
<feature type="transmembrane region" description="Helical" evidence="1">
    <location>
        <begin position="152"/>
        <end position="172"/>
    </location>
</feature>
<evidence type="ECO:0000313" key="3">
    <source>
        <dbReference type="Proteomes" id="UP000008281"/>
    </source>
</evidence>
<gene>
    <name evidence="2" type="ORF">CRE_19203</name>
</gene>
<dbReference type="InParanoid" id="E3MJE3"/>
<name>E3MJE3_CAERE</name>